<feature type="chain" id="PRO_5046015817" description="Lipoprotein" evidence="1">
    <location>
        <begin position="19"/>
        <end position="283"/>
    </location>
</feature>
<dbReference type="EMBL" id="CP117884">
    <property type="protein sequence ID" value="WDF81608.1"/>
    <property type="molecule type" value="Genomic_DNA"/>
</dbReference>
<evidence type="ECO:0008006" key="4">
    <source>
        <dbReference type="Google" id="ProtNLM"/>
    </source>
</evidence>
<protein>
    <recommendedName>
        <fullName evidence="4">Lipoprotein</fullName>
    </recommendedName>
</protein>
<organism evidence="2 3">
    <name type="scientific">Lacticaseibacillus pabuli</name>
    <dbReference type="NCBI Taxonomy" id="3025672"/>
    <lineage>
        <taxon>Bacteria</taxon>
        <taxon>Bacillati</taxon>
        <taxon>Bacillota</taxon>
        <taxon>Bacilli</taxon>
        <taxon>Lactobacillales</taxon>
        <taxon>Lactobacillaceae</taxon>
        <taxon>Lacticaseibacillus</taxon>
    </lineage>
</organism>
<name>A0ABY7WQG6_9LACO</name>
<proteinExistence type="predicted"/>
<sequence>MKNTFKLMIAVGATLLLAACGNNIQPSKTSYGQHGLVAILKGSASGAKTVSYKADDESGKVTIHGGTYAITLPVDDKTQTVKLTAGNASKSVKIKAAQTLGDYKTSAAKYNQAIVGMALPKDVQKLAGTVRTYNKQKMATMSVPERMAAMQQIQTVQNAMKQATVATKDQQLPATAKAGITQIAKVGQVKVRANVAESGKLIGYAVIVPTKAMKNKTESQKFGLTLGLLGNSVGVNTKKVMKQFQKQTKGQNKSQTTIKTIKNNGVKFNIGFSTSDLYIYITK</sequence>
<evidence type="ECO:0000313" key="2">
    <source>
        <dbReference type="EMBL" id="WDF81608.1"/>
    </source>
</evidence>
<accession>A0ABY7WQG6</accession>
<feature type="signal peptide" evidence="1">
    <location>
        <begin position="1"/>
        <end position="18"/>
    </location>
</feature>
<reference evidence="2 3" key="1">
    <citation type="submission" date="2023-02" db="EMBL/GenBank/DDBJ databases">
        <title>Genome sequence of Lacticaseibacillus sp. KACC 23028.</title>
        <authorList>
            <person name="Kim S."/>
            <person name="Heo J."/>
            <person name="Kwon S.-W."/>
        </authorList>
    </citation>
    <scope>NUCLEOTIDE SEQUENCE [LARGE SCALE GENOMIC DNA]</scope>
    <source>
        <strain evidence="2 3">KACC 23028</strain>
    </source>
</reference>
<evidence type="ECO:0000313" key="3">
    <source>
        <dbReference type="Proteomes" id="UP001220377"/>
    </source>
</evidence>
<dbReference type="PROSITE" id="PS51257">
    <property type="entry name" value="PROKAR_LIPOPROTEIN"/>
    <property type="match status" value="1"/>
</dbReference>
<dbReference type="RefSeq" id="WP_274258490.1">
    <property type="nucleotide sequence ID" value="NZ_CP117884.1"/>
</dbReference>
<evidence type="ECO:0000256" key="1">
    <source>
        <dbReference type="SAM" id="SignalP"/>
    </source>
</evidence>
<dbReference type="Proteomes" id="UP001220377">
    <property type="component" value="Chromosome"/>
</dbReference>
<keyword evidence="1" id="KW-0732">Signal</keyword>
<keyword evidence="3" id="KW-1185">Reference proteome</keyword>
<gene>
    <name evidence="2" type="ORF">PQ472_06635</name>
</gene>